<evidence type="ECO:0000256" key="1">
    <source>
        <dbReference type="ARBA" id="ARBA00004610"/>
    </source>
</evidence>
<dbReference type="PANTHER" id="PTHR11893">
    <property type="entry name" value="INNEXIN"/>
    <property type="match status" value="1"/>
</dbReference>
<dbReference type="OrthoDB" id="5867527at2759"/>
<comment type="caution">
    <text evidence="12">Lacks conserved residue(s) required for the propagation of feature annotation.</text>
</comment>
<feature type="transmembrane region" description="Helical" evidence="12">
    <location>
        <begin position="139"/>
        <end position="163"/>
    </location>
</feature>
<dbReference type="GO" id="GO:0005921">
    <property type="term" value="C:gap junction"/>
    <property type="evidence" value="ECO:0007669"/>
    <property type="project" value="UniProtKB-SubCell"/>
</dbReference>
<dbReference type="Proteomes" id="UP000580250">
    <property type="component" value="Unassembled WGS sequence"/>
</dbReference>
<sequence length="314" mass="36800">MEADSERLKAVHAVSQHLEDSFKLLQLRKRKNNRKILRKNILGLGILDGTYLTNMFFITRFLYILNIIGQIPNNESFSRTKYSILGAHILSDVVSGRDWELSGNFPRVALCDFTIRTLSNIQRYSIQCVLMLNMFNEKIFLFLYCWLILVGILTTIDTINWILNTRVASRRIFYFRKFIPSVAVEERYIFLEFSNKMIRADGTMLLRMLSANGGELFTQEVLNILWLNYRKHVQLRQVMSYKGENVSLNSFGSFDSIQTNSNKLNVLEKHRRNKCLTNKNNNEQTSSMFVEKHENNEEILNETVNVELENKEKE</sequence>
<reference evidence="13 14" key="1">
    <citation type="submission" date="2020-08" db="EMBL/GenBank/DDBJ databases">
        <authorList>
            <person name="Koutsovoulos G."/>
            <person name="Danchin GJ E."/>
        </authorList>
    </citation>
    <scope>NUCLEOTIDE SEQUENCE [LARGE SCALE GENOMIC DNA]</scope>
</reference>
<dbReference type="PROSITE" id="PS51013">
    <property type="entry name" value="PANNEXIN"/>
    <property type="match status" value="1"/>
</dbReference>
<evidence type="ECO:0000256" key="7">
    <source>
        <dbReference type="ARBA" id="ARBA00022949"/>
    </source>
</evidence>
<dbReference type="GO" id="GO:0005243">
    <property type="term" value="F:gap junction channel activity"/>
    <property type="evidence" value="ECO:0007669"/>
    <property type="project" value="TreeGrafter"/>
</dbReference>
<evidence type="ECO:0000256" key="12">
    <source>
        <dbReference type="RuleBase" id="RU010713"/>
    </source>
</evidence>
<dbReference type="PANTHER" id="PTHR11893:SF21">
    <property type="entry name" value="INNEXIN EAT-5"/>
    <property type="match status" value="1"/>
</dbReference>
<evidence type="ECO:0000256" key="6">
    <source>
        <dbReference type="ARBA" id="ARBA00022868"/>
    </source>
</evidence>
<dbReference type="InterPro" id="IPR000990">
    <property type="entry name" value="Innexin"/>
</dbReference>
<keyword evidence="3 12" id="KW-0813">Transport</keyword>
<keyword evidence="6" id="KW-0303">Gap junction</keyword>
<comment type="caution">
    <text evidence="13">The sequence shown here is derived from an EMBL/GenBank/DDBJ whole genome shotgun (WGS) entry which is preliminary data.</text>
</comment>
<evidence type="ECO:0000256" key="4">
    <source>
        <dbReference type="ARBA" id="ARBA00022475"/>
    </source>
</evidence>
<proteinExistence type="inferred from homology"/>
<dbReference type="Pfam" id="PF00876">
    <property type="entry name" value="Innexin"/>
    <property type="match status" value="1"/>
</dbReference>
<comment type="function">
    <text evidence="12">Structural component of the gap junctions.</text>
</comment>
<dbReference type="AlphaFoldDB" id="A0A6V7WZU5"/>
<evidence type="ECO:0000256" key="10">
    <source>
        <dbReference type="ARBA" id="ARBA00023136"/>
    </source>
</evidence>
<comment type="similarity">
    <text evidence="12">Belongs to the pannexin family.</text>
</comment>
<evidence type="ECO:0000313" key="14">
    <source>
        <dbReference type="Proteomes" id="UP000580250"/>
    </source>
</evidence>
<gene>
    <name evidence="12" type="primary">inx</name>
    <name evidence="13" type="ORF">MENT_LOCUS45451</name>
</gene>
<keyword evidence="10 12" id="KW-0472">Membrane</keyword>
<dbReference type="EMBL" id="CAJEWN010000956">
    <property type="protein sequence ID" value="CAD2192558.1"/>
    <property type="molecule type" value="Genomic_DNA"/>
</dbReference>
<keyword evidence="11 12" id="KW-0407">Ion channel</keyword>
<comment type="subcellular location">
    <subcellularLocation>
        <location evidence="1">Cell junction</location>
        <location evidence="1">Gap junction</location>
    </subcellularLocation>
    <subcellularLocation>
        <location evidence="2 12">Cell membrane</location>
        <topology evidence="2 12">Multi-pass membrane protein</topology>
    </subcellularLocation>
</comment>
<dbReference type="GO" id="GO:0005886">
    <property type="term" value="C:plasma membrane"/>
    <property type="evidence" value="ECO:0007669"/>
    <property type="project" value="UniProtKB-SubCell"/>
</dbReference>
<organism evidence="13 14">
    <name type="scientific">Meloidogyne enterolobii</name>
    <name type="common">Root-knot nematode worm</name>
    <name type="synonym">Meloidogyne mayaguensis</name>
    <dbReference type="NCBI Taxonomy" id="390850"/>
    <lineage>
        <taxon>Eukaryota</taxon>
        <taxon>Metazoa</taxon>
        <taxon>Ecdysozoa</taxon>
        <taxon>Nematoda</taxon>
        <taxon>Chromadorea</taxon>
        <taxon>Rhabditida</taxon>
        <taxon>Tylenchina</taxon>
        <taxon>Tylenchomorpha</taxon>
        <taxon>Tylenchoidea</taxon>
        <taxon>Meloidogynidae</taxon>
        <taxon>Meloidogyninae</taxon>
        <taxon>Meloidogyne</taxon>
    </lineage>
</organism>
<evidence type="ECO:0000256" key="8">
    <source>
        <dbReference type="ARBA" id="ARBA00022989"/>
    </source>
</evidence>
<dbReference type="PRINTS" id="PR01262">
    <property type="entry name" value="INNEXIN"/>
</dbReference>
<feature type="transmembrane region" description="Helical" evidence="12">
    <location>
        <begin position="41"/>
        <end position="65"/>
    </location>
</feature>
<name>A0A6V7WZU5_MELEN</name>
<evidence type="ECO:0000256" key="2">
    <source>
        <dbReference type="ARBA" id="ARBA00004651"/>
    </source>
</evidence>
<evidence type="ECO:0000313" key="13">
    <source>
        <dbReference type="EMBL" id="CAD2192558.1"/>
    </source>
</evidence>
<keyword evidence="4" id="KW-1003">Cell membrane</keyword>
<evidence type="ECO:0000256" key="5">
    <source>
        <dbReference type="ARBA" id="ARBA00022692"/>
    </source>
</evidence>
<evidence type="ECO:0000256" key="11">
    <source>
        <dbReference type="ARBA" id="ARBA00023303"/>
    </source>
</evidence>
<evidence type="ECO:0000256" key="3">
    <source>
        <dbReference type="ARBA" id="ARBA00022448"/>
    </source>
</evidence>
<keyword evidence="5 12" id="KW-0812">Transmembrane</keyword>
<keyword evidence="8 12" id="KW-1133">Transmembrane helix</keyword>
<dbReference type="GO" id="GO:0034220">
    <property type="term" value="P:monoatomic ion transmembrane transport"/>
    <property type="evidence" value="ECO:0007669"/>
    <property type="project" value="UniProtKB-KW"/>
</dbReference>
<keyword evidence="9 12" id="KW-0406">Ion transport</keyword>
<accession>A0A6V7WZU5</accession>
<evidence type="ECO:0000256" key="9">
    <source>
        <dbReference type="ARBA" id="ARBA00023065"/>
    </source>
</evidence>
<protein>
    <recommendedName>
        <fullName evidence="12">Innexin</fullName>
    </recommendedName>
</protein>
<keyword evidence="7" id="KW-0965">Cell junction</keyword>